<protein>
    <submittedName>
        <fullName evidence="2">Uncharacterized protein</fullName>
    </submittedName>
</protein>
<dbReference type="PROSITE" id="PS51257">
    <property type="entry name" value="PROKAR_LIPOPROTEIN"/>
    <property type="match status" value="1"/>
</dbReference>
<reference evidence="2" key="2">
    <citation type="journal article" date="2018" name="Nature">
        <title>A major lineage of non-tailed dsDNA viruses as unrecognized killers of marine bacteria.</title>
        <authorList>
            <person name="Kauffman K.M."/>
            <person name="Hussain F.A."/>
            <person name="Yang J."/>
            <person name="Arevalo P."/>
            <person name="Brown J.M."/>
            <person name="Chang W.K."/>
            <person name="VanInsberghe D."/>
            <person name="Elsherbini J."/>
            <person name="Sharma R.S."/>
            <person name="Cutler M.B."/>
            <person name="Kelly L."/>
            <person name="Polz M.F."/>
        </authorList>
    </citation>
    <scope>NUCLEOTIDE SEQUENCE</scope>
    <source>
        <strain evidence="2">10N.222.46.E12</strain>
    </source>
</reference>
<evidence type="ECO:0000256" key="1">
    <source>
        <dbReference type="SAM" id="SignalP"/>
    </source>
</evidence>
<dbReference type="EMBL" id="MDBS01000067">
    <property type="protein sequence ID" value="PMP24100.1"/>
    <property type="molecule type" value="Genomic_DNA"/>
</dbReference>
<dbReference type="RefSeq" id="WP_010431955.1">
    <property type="nucleotide sequence ID" value="NZ_AP025481.1"/>
</dbReference>
<feature type="chain" id="PRO_5031100583" evidence="1">
    <location>
        <begin position="22"/>
        <end position="65"/>
    </location>
</feature>
<proteinExistence type="predicted"/>
<sequence length="65" mass="7124">MNIKSNAYRFLTIVGITFALAACSDEGPMEQAGENVDEAVEDTQNAIEDSCENIKEHLDAKDEDC</sequence>
<dbReference type="GeneID" id="50232179"/>
<evidence type="ECO:0000313" key="2">
    <source>
        <dbReference type="EMBL" id="PMP24100.1"/>
    </source>
</evidence>
<dbReference type="AlphaFoldDB" id="A0A7Z1MES7"/>
<organism evidence="2">
    <name type="scientific">Vibrio cyclitrophicus</name>
    <dbReference type="NCBI Taxonomy" id="47951"/>
    <lineage>
        <taxon>Bacteria</taxon>
        <taxon>Pseudomonadati</taxon>
        <taxon>Pseudomonadota</taxon>
        <taxon>Gammaproteobacteria</taxon>
        <taxon>Vibrionales</taxon>
        <taxon>Vibrionaceae</taxon>
        <taxon>Vibrio</taxon>
    </lineage>
</organism>
<name>A0A7Z1MES7_9VIBR</name>
<keyword evidence="1" id="KW-0732">Signal</keyword>
<gene>
    <name evidence="2" type="ORF">BCS90_04535</name>
</gene>
<reference evidence="2" key="1">
    <citation type="submission" date="2016-07" db="EMBL/GenBank/DDBJ databases">
        <authorList>
            <person name="Kauffman K."/>
            <person name="Arevalo P."/>
            <person name="Polz M.F."/>
        </authorList>
    </citation>
    <scope>NUCLEOTIDE SEQUENCE</scope>
    <source>
        <strain evidence="2">10N.222.46.E12</strain>
    </source>
</reference>
<accession>A0A7Z1MES7</accession>
<feature type="signal peptide" evidence="1">
    <location>
        <begin position="1"/>
        <end position="21"/>
    </location>
</feature>
<comment type="caution">
    <text evidence="2">The sequence shown here is derived from an EMBL/GenBank/DDBJ whole genome shotgun (WGS) entry which is preliminary data.</text>
</comment>